<feature type="compositionally biased region" description="Basic residues" evidence="1">
    <location>
        <begin position="10"/>
        <end position="26"/>
    </location>
</feature>
<keyword evidence="4" id="KW-1185">Reference proteome</keyword>
<dbReference type="AlphaFoldDB" id="A0A4C1VLZ5"/>
<evidence type="ECO:0000259" key="2">
    <source>
        <dbReference type="Pfam" id="PF16087"/>
    </source>
</evidence>
<dbReference type="Pfam" id="PF16087">
    <property type="entry name" value="DUF4817"/>
    <property type="match status" value="1"/>
</dbReference>
<dbReference type="PANTHER" id="PTHR47326:SF1">
    <property type="entry name" value="HTH PSQ-TYPE DOMAIN-CONTAINING PROTEIN"/>
    <property type="match status" value="1"/>
</dbReference>
<dbReference type="Proteomes" id="UP000299102">
    <property type="component" value="Unassembled WGS sequence"/>
</dbReference>
<proteinExistence type="predicted"/>
<name>A0A4C1VLZ5_EUMVA</name>
<evidence type="ECO:0000313" key="3">
    <source>
        <dbReference type="EMBL" id="GBP38884.1"/>
    </source>
</evidence>
<reference evidence="3 4" key="1">
    <citation type="journal article" date="2019" name="Commun. Biol.">
        <title>The bagworm genome reveals a unique fibroin gene that provides high tensile strength.</title>
        <authorList>
            <person name="Kono N."/>
            <person name="Nakamura H."/>
            <person name="Ohtoshi R."/>
            <person name="Tomita M."/>
            <person name="Numata K."/>
            <person name="Arakawa K."/>
        </authorList>
    </citation>
    <scope>NUCLEOTIDE SEQUENCE [LARGE SCALE GENOMIC DNA]</scope>
</reference>
<dbReference type="OrthoDB" id="9971063at2759"/>
<protein>
    <recommendedName>
        <fullName evidence="2">DUF4817 domain-containing protein</fullName>
    </recommendedName>
</protein>
<comment type="caution">
    <text evidence="3">The sequence shown here is derived from an EMBL/GenBank/DDBJ whole genome shotgun (WGS) entry which is preliminary data.</text>
</comment>
<accession>A0A4C1VLZ5</accession>
<feature type="domain" description="DUF4817" evidence="2">
    <location>
        <begin position="39"/>
        <end position="93"/>
    </location>
</feature>
<dbReference type="EMBL" id="BGZK01000355">
    <property type="protein sequence ID" value="GBP38884.1"/>
    <property type="molecule type" value="Genomic_DNA"/>
</dbReference>
<feature type="region of interest" description="Disordered" evidence="1">
    <location>
        <begin position="1"/>
        <end position="35"/>
    </location>
</feature>
<gene>
    <name evidence="3" type="ORF">EVAR_32400_1</name>
</gene>
<sequence>MAAFTQWRRYTTRGRRRHQARGRRRSPTSPTPSAATAFTNEEYADIMMAYGRADGNAREARRIYEERFPNRRLPSRNTFQNTYRRLRETGNVQNNETRGVVVRHNVRIDEQILRLFEDGTRSIRNVASLLEISIWKVWKVLRQNNKHAFHYTPVQVSLRSDLTKLIRVARSLNGWLRNLAAYGRSWEPGKYQGCPCGGLVPGTHLYEN</sequence>
<evidence type="ECO:0000256" key="1">
    <source>
        <dbReference type="SAM" id="MobiDB-lite"/>
    </source>
</evidence>
<dbReference type="PANTHER" id="PTHR47326">
    <property type="entry name" value="TRANSPOSABLE ELEMENT TC3 TRANSPOSASE-LIKE PROTEIN"/>
    <property type="match status" value="1"/>
</dbReference>
<organism evidence="3 4">
    <name type="scientific">Eumeta variegata</name>
    <name type="common">Bagworm moth</name>
    <name type="synonym">Eumeta japonica</name>
    <dbReference type="NCBI Taxonomy" id="151549"/>
    <lineage>
        <taxon>Eukaryota</taxon>
        <taxon>Metazoa</taxon>
        <taxon>Ecdysozoa</taxon>
        <taxon>Arthropoda</taxon>
        <taxon>Hexapoda</taxon>
        <taxon>Insecta</taxon>
        <taxon>Pterygota</taxon>
        <taxon>Neoptera</taxon>
        <taxon>Endopterygota</taxon>
        <taxon>Lepidoptera</taxon>
        <taxon>Glossata</taxon>
        <taxon>Ditrysia</taxon>
        <taxon>Tineoidea</taxon>
        <taxon>Psychidae</taxon>
        <taxon>Oiketicinae</taxon>
        <taxon>Eumeta</taxon>
    </lineage>
</organism>
<evidence type="ECO:0000313" key="4">
    <source>
        <dbReference type="Proteomes" id="UP000299102"/>
    </source>
</evidence>
<dbReference type="InterPro" id="IPR032135">
    <property type="entry name" value="DUF4817"/>
</dbReference>